<sequence length="101" mass="11025">MAIELAVADYLRFAGTGLSLTGTSILAFRVTGLLKALGEVAKIHEQNIKQLAVAVENPRVDLVYAVNSPKWIADAQRQWALWLGFFLTIFGGALQFASTIF</sequence>
<keyword evidence="1" id="KW-1133">Transmembrane helix</keyword>
<organism evidence="2 3">
    <name type="scientific">Paracoccus acridae</name>
    <dbReference type="NCBI Taxonomy" id="1795310"/>
    <lineage>
        <taxon>Bacteria</taxon>
        <taxon>Pseudomonadati</taxon>
        <taxon>Pseudomonadota</taxon>
        <taxon>Alphaproteobacteria</taxon>
        <taxon>Rhodobacterales</taxon>
        <taxon>Paracoccaceae</taxon>
        <taxon>Paracoccus</taxon>
    </lineage>
</organism>
<evidence type="ECO:0000313" key="2">
    <source>
        <dbReference type="EMBL" id="GGF76739.1"/>
    </source>
</evidence>
<accession>A0ABQ1VL88</accession>
<evidence type="ECO:0000313" key="3">
    <source>
        <dbReference type="Proteomes" id="UP000640509"/>
    </source>
</evidence>
<protein>
    <submittedName>
        <fullName evidence="2">Uncharacterized protein</fullName>
    </submittedName>
</protein>
<comment type="caution">
    <text evidence="2">The sequence shown here is derived from an EMBL/GenBank/DDBJ whole genome shotgun (WGS) entry which is preliminary data.</text>
</comment>
<name>A0ABQ1VL88_9RHOB</name>
<keyword evidence="3" id="KW-1185">Reference proteome</keyword>
<feature type="transmembrane region" description="Helical" evidence="1">
    <location>
        <begin position="79"/>
        <end position="98"/>
    </location>
</feature>
<proteinExistence type="predicted"/>
<gene>
    <name evidence="2" type="ORF">GCM10011402_31880</name>
</gene>
<dbReference type="EMBL" id="BMIV01000015">
    <property type="protein sequence ID" value="GGF76739.1"/>
    <property type="molecule type" value="Genomic_DNA"/>
</dbReference>
<keyword evidence="1" id="KW-0472">Membrane</keyword>
<keyword evidence="1" id="KW-0812">Transmembrane</keyword>
<evidence type="ECO:0000256" key="1">
    <source>
        <dbReference type="SAM" id="Phobius"/>
    </source>
</evidence>
<dbReference type="Proteomes" id="UP000640509">
    <property type="component" value="Unassembled WGS sequence"/>
</dbReference>
<dbReference type="RefSeq" id="WP_188716359.1">
    <property type="nucleotide sequence ID" value="NZ_BMIV01000015.1"/>
</dbReference>
<reference evidence="3" key="1">
    <citation type="journal article" date="2019" name="Int. J. Syst. Evol. Microbiol.">
        <title>The Global Catalogue of Microorganisms (GCM) 10K type strain sequencing project: providing services to taxonomists for standard genome sequencing and annotation.</title>
        <authorList>
            <consortium name="The Broad Institute Genomics Platform"/>
            <consortium name="The Broad Institute Genome Sequencing Center for Infectious Disease"/>
            <person name="Wu L."/>
            <person name="Ma J."/>
        </authorList>
    </citation>
    <scope>NUCLEOTIDE SEQUENCE [LARGE SCALE GENOMIC DNA]</scope>
    <source>
        <strain evidence="3">CGMCC 1.15419</strain>
    </source>
</reference>